<feature type="region of interest" description="Disordered" evidence="1">
    <location>
        <begin position="1"/>
        <end position="21"/>
    </location>
</feature>
<dbReference type="STRING" id="290397.Adeh_3538"/>
<evidence type="ECO:0000313" key="2">
    <source>
        <dbReference type="EMBL" id="ABC83304.1"/>
    </source>
</evidence>
<dbReference type="OrthoDB" id="670198at2"/>
<reference evidence="2" key="1">
    <citation type="submission" date="2006-01" db="EMBL/GenBank/DDBJ databases">
        <title>Complete sequence of Anaeromyxobacter dehalogenans 2CP-C.</title>
        <authorList>
            <consortium name="US DOE Joint Genome Institute"/>
            <person name="Copeland A."/>
            <person name="Lucas S."/>
            <person name="Lapidus A."/>
            <person name="Barry K."/>
            <person name="Detter J.C."/>
            <person name="Glavina T."/>
            <person name="Hammon N."/>
            <person name="Israni S."/>
            <person name="Pitluck S."/>
            <person name="Brettin T."/>
            <person name="Bruce D."/>
            <person name="Han C."/>
            <person name="Tapia R."/>
            <person name="Gilna P."/>
            <person name="Kiss H."/>
            <person name="Schmutz J."/>
            <person name="Larimer F."/>
            <person name="Land M."/>
            <person name="Kyrpides N."/>
            <person name="Anderson I."/>
            <person name="Sanford R.A."/>
            <person name="Ritalahti K.M."/>
            <person name="Thomas H.S."/>
            <person name="Kirby J.R."/>
            <person name="Zhulin I.B."/>
            <person name="Loeffler F.E."/>
            <person name="Richardson P."/>
        </authorList>
    </citation>
    <scope>NUCLEOTIDE SEQUENCE</scope>
    <source>
        <strain evidence="2">2CP-C</strain>
    </source>
</reference>
<dbReference type="RefSeq" id="WP_011422586.1">
    <property type="nucleotide sequence ID" value="NC_007760.1"/>
</dbReference>
<dbReference type="KEGG" id="ade:Adeh_3538"/>
<name>Q2IFE9_ANADE</name>
<dbReference type="EMBL" id="CP000251">
    <property type="protein sequence ID" value="ABC83304.1"/>
    <property type="molecule type" value="Genomic_DNA"/>
</dbReference>
<sequence>MSDSPKGAEPRGPQVPSSDDQLFRQVHPAHLHEGRIARIAFEVKERDQGLLSVSMASKTTPEAAFKHYTDGLKLASIGVYAVTCAECYTEALKVWEDPEVNPLPDPAHGIIDFREHLASRTEKKRKEAQLARLANDRGPVFKP</sequence>
<accession>Q2IFE9</accession>
<gene>
    <name evidence="2" type="ordered locus">Adeh_3538</name>
</gene>
<evidence type="ECO:0000313" key="3">
    <source>
        <dbReference type="Proteomes" id="UP000001935"/>
    </source>
</evidence>
<dbReference type="Proteomes" id="UP000001935">
    <property type="component" value="Chromosome"/>
</dbReference>
<protein>
    <submittedName>
        <fullName evidence="2">Uncharacterized protein</fullName>
    </submittedName>
</protein>
<evidence type="ECO:0000256" key="1">
    <source>
        <dbReference type="SAM" id="MobiDB-lite"/>
    </source>
</evidence>
<dbReference type="HOGENOM" id="CLU_1668342_0_0_7"/>
<proteinExistence type="predicted"/>
<organism evidence="2 3">
    <name type="scientific">Anaeromyxobacter dehalogenans (strain 2CP-C)</name>
    <dbReference type="NCBI Taxonomy" id="290397"/>
    <lineage>
        <taxon>Bacteria</taxon>
        <taxon>Pseudomonadati</taxon>
        <taxon>Myxococcota</taxon>
        <taxon>Myxococcia</taxon>
        <taxon>Myxococcales</taxon>
        <taxon>Cystobacterineae</taxon>
        <taxon>Anaeromyxobacteraceae</taxon>
        <taxon>Anaeromyxobacter</taxon>
    </lineage>
</organism>
<feature type="region of interest" description="Disordered" evidence="1">
    <location>
        <begin position="123"/>
        <end position="143"/>
    </location>
</feature>
<dbReference type="eggNOG" id="COG2944">
    <property type="taxonomic scope" value="Bacteria"/>
</dbReference>
<dbReference type="AlphaFoldDB" id="Q2IFE9"/>